<evidence type="ECO:0000256" key="1">
    <source>
        <dbReference type="SAM" id="SignalP"/>
    </source>
</evidence>
<feature type="signal peptide" evidence="1">
    <location>
        <begin position="1"/>
        <end position="24"/>
    </location>
</feature>
<dbReference type="OrthoDB" id="101884at2"/>
<gene>
    <name evidence="2" type="ORF">LUCI_4684</name>
</gene>
<keyword evidence="1" id="KW-0732">Signal</keyword>
<dbReference type="AlphaFoldDB" id="A0A498RCX0"/>
<feature type="chain" id="PRO_5039379213" evidence="1">
    <location>
        <begin position="25"/>
        <end position="523"/>
    </location>
</feature>
<reference evidence="2 3" key="1">
    <citation type="submission" date="2018-06" db="EMBL/GenBank/DDBJ databases">
        <authorList>
            <person name="Strepis N."/>
        </authorList>
    </citation>
    <scope>NUCLEOTIDE SEQUENCE [LARGE SCALE GENOMIC DNA]</scope>
    <source>
        <strain evidence="2">LUCI</strain>
    </source>
</reference>
<dbReference type="EMBL" id="UPPP01000116">
    <property type="protein sequence ID" value="VBB09394.1"/>
    <property type="molecule type" value="Genomic_DNA"/>
</dbReference>
<organism evidence="2 3">
    <name type="scientific">Lucifera butyrica</name>
    <dbReference type="NCBI Taxonomy" id="1351585"/>
    <lineage>
        <taxon>Bacteria</taxon>
        <taxon>Bacillati</taxon>
        <taxon>Bacillota</taxon>
        <taxon>Negativicutes</taxon>
        <taxon>Veillonellales</taxon>
        <taxon>Veillonellaceae</taxon>
        <taxon>Lucifera</taxon>
    </lineage>
</organism>
<dbReference type="InterPro" id="IPR026950">
    <property type="entry name" value="Caps_assemb_Wzi"/>
</dbReference>
<name>A0A498RCX0_9FIRM</name>
<evidence type="ECO:0000313" key="2">
    <source>
        <dbReference type="EMBL" id="VBB09394.1"/>
    </source>
</evidence>
<evidence type="ECO:0000313" key="3">
    <source>
        <dbReference type="Proteomes" id="UP000277811"/>
    </source>
</evidence>
<dbReference type="InterPro" id="IPR038636">
    <property type="entry name" value="Wzi_sf"/>
</dbReference>
<dbReference type="Gene3D" id="2.40.160.130">
    <property type="entry name" value="Capsule assembly protein Wzi"/>
    <property type="match status" value="1"/>
</dbReference>
<dbReference type="Proteomes" id="UP000277811">
    <property type="component" value="Unassembled WGS sequence"/>
</dbReference>
<dbReference type="RefSeq" id="WP_122630180.1">
    <property type="nucleotide sequence ID" value="NZ_UPPP01000116.1"/>
</dbReference>
<proteinExistence type="predicted"/>
<keyword evidence="3" id="KW-1185">Reference proteome</keyword>
<dbReference type="Pfam" id="PF14052">
    <property type="entry name" value="Caps_assemb_Wzi"/>
    <property type="match status" value="1"/>
</dbReference>
<sequence>MKYKVFTKISIAIGLIIWSGPGLPASVLAADPPYLTYAQQVSANVPAGSYVYDDLEKLSGLGYTTNLPTGTKPYTRMQVAKWLQTILTDTSGATLPPYAASMLQELRKEFAPELNILNRQPAKNGVRLQEISLGENYYHGQTLPQQKTKSTYQPLNVYNNGYRYAPDFNTDLSFRLEGKIQDDTVLSLTPRVSYDDLESTQITLDSAYLTTHINNMAIQIGKDSLWWGQGEHGSLLLTNNAAPLTMIKLSNLEPHQIGGFFKFLGATNTTFIYSVLENHRSDVNYPSFAGLRMDFTPNPNFTFALAGTAIVGGQGRMLQSSDYWHLITGKNAASAGADKWDSIAGGDFRWRLPQFNDIQLYGEFYGEDQVPVLKVIPLPSDMGELLGIYIPRLSASGDWDAHFEWAHTRNTWYNHWAYTSGYTFQDNILGDAIGNNAYRYYGKFTHYSANGSQLAVNLERVSQQFTGNTPEIITSLWLSWRQKVDKDTYADLVLGAAKIQNSAFVAGNKDRDYLAGIRLTRYY</sequence>
<protein>
    <submittedName>
        <fullName evidence="2">Capsule assembly protein wzi</fullName>
    </submittedName>
</protein>
<accession>A0A498RCX0</accession>